<feature type="signal peptide" evidence="1">
    <location>
        <begin position="1"/>
        <end position="21"/>
    </location>
</feature>
<reference evidence="3" key="1">
    <citation type="submission" date="2020-12" db="EMBL/GenBank/DDBJ databases">
        <title>Devosia sp. MSA67 isolated from Mo River.</title>
        <authorList>
            <person name="Ma F."/>
            <person name="Zi Z."/>
        </authorList>
    </citation>
    <scope>NUCLEOTIDE SEQUENCE</scope>
    <source>
        <strain evidence="3">MSA67</strain>
    </source>
</reference>
<evidence type="ECO:0000313" key="3">
    <source>
        <dbReference type="EMBL" id="MBJ3786250.1"/>
    </source>
</evidence>
<keyword evidence="4" id="KW-1185">Reference proteome</keyword>
<dbReference type="Proteomes" id="UP000602124">
    <property type="component" value="Unassembled WGS sequence"/>
</dbReference>
<evidence type="ECO:0000259" key="2">
    <source>
        <dbReference type="Pfam" id="PF08239"/>
    </source>
</evidence>
<dbReference type="Gene3D" id="2.30.30.40">
    <property type="entry name" value="SH3 Domains"/>
    <property type="match status" value="1"/>
</dbReference>
<sequence>MRIVFASLAVAACLYPGFAAAQPNRQGQIVQDYIKQSTDLYFGTGNAAPAGGGTTGPAPAAPASNMAKVTGDVDLYDAPGGSGSVIGMLNAGSSVPLMQCRGDNWCQVQGGWVWGDFLSR</sequence>
<keyword evidence="1" id="KW-0732">Signal</keyword>
<dbReference type="RefSeq" id="WP_198877455.1">
    <property type="nucleotide sequence ID" value="NZ_JAEKMH010000004.1"/>
</dbReference>
<proteinExistence type="predicted"/>
<evidence type="ECO:0000313" key="4">
    <source>
        <dbReference type="Proteomes" id="UP000602124"/>
    </source>
</evidence>
<dbReference type="InterPro" id="IPR003646">
    <property type="entry name" value="SH3-like_bac-type"/>
</dbReference>
<feature type="chain" id="PRO_5036910196" evidence="1">
    <location>
        <begin position="22"/>
        <end position="120"/>
    </location>
</feature>
<dbReference type="Pfam" id="PF08239">
    <property type="entry name" value="SH3_3"/>
    <property type="match status" value="1"/>
</dbReference>
<gene>
    <name evidence="3" type="ORF">JEQ47_16115</name>
</gene>
<name>A0A934J007_9HYPH</name>
<organism evidence="3 4">
    <name type="scientific">Devosia sediminis</name>
    <dbReference type="NCBI Taxonomy" id="2798801"/>
    <lineage>
        <taxon>Bacteria</taxon>
        <taxon>Pseudomonadati</taxon>
        <taxon>Pseudomonadota</taxon>
        <taxon>Alphaproteobacteria</taxon>
        <taxon>Hyphomicrobiales</taxon>
        <taxon>Devosiaceae</taxon>
        <taxon>Devosia</taxon>
    </lineage>
</organism>
<dbReference type="AlphaFoldDB" id="A0A934J007"/>
<accession>A0A934J007</accession>
<protein>
    <submittedName>
        <fullName evidence="3">SH3 domain-containing protein</fullName>
    </submittedName>
</protein>
<feature type="domain" description="SH3b" evidence="2">
    <location>
        <begin position="72"/>
        <end position="119"/>
    </location>
</feature>
<comment type="caution">
    <text evidence="3">The sequence shown here is derived from an EMBL/GenBank/DDBJ whole genome shotgun (WGS) entry which is preliminary data.</text>
</comment>
<evidence type="ECO:0000256" key="1">
    <source>
        <dbReference type="SAM" id="SignalP"/>
    </source>
</evidence>
<dbReference type="EMBL" id="JAEKMH010000004">
    <property type="protein sequence ID" value="MBJ3786250.1"/>
    <property type="molecule type" value="Genomic_DNA"/>
</dbReference>